<evidence type="ECO:0000313" key="20">
    <source>
        <dbReference type="EMBL" id="BCS97442.1"/>
    </source>
</evidence>
<dbReference type="SUPFAM" id="SSF47831">
    <property type="entry name" value="Enzyme I of the PEP:sugar phosphotransferase system HPr-binding (sub)domain"/>
    <property type="match status" value="1"/>
</dbReference>
<dbReference type="SUPFAM" id="SSF52009">
    <property type="entry name" value="Phosphohistidine domain"/>
    <property type="match status" value="1"/>
</dbReference>
<evidence type="ECO:0000313" key="21">
    <source>
        <dbReference type="Proteomes" id="UP001320148"/>
    </source>
</evidence>
<evidence type="ECO:0000256" key="1">
    <source>
        <dbReference type="ARBA" id="ARBA00000683"/>
    </source>
</evidence>
<dbReference type="Proteomes" id="UP001320148">
    <property type="component" value="Chromosome"/>
</dbReference>
<dbReference type="InterPro" id="IPR008731">
    <property type="entry name" value="PTS_EIN"/>
</dbReference>
<evidence type="ECO:0000256" key="12">
    <source>
        <dbReference type="ARBA" id="ARBA00022723"/>
    </source>
</evidence>
<comment type="subcellular location">
    <subcellularLocation>
        <location evidence="3 16">Cytoplasm</location>
    </subcellularLocation>
</comment>
<proteinExistence type="inferred from homology"/>
<keyword evidence="14 16" id="KW-0460">Magnesium</keyword>
<dbReference type="InterPro" id="IPR050499">
    <property type="entry name" value="PEP-utilizing_PTS_enzyme"/>
</dbReference>
<feature type="domain" description="Phosphotransferase system enzyme I N-terminal" evidence="19">
    <location>
        <begin position="11"/>
        <end position="134"/>
    </location>
</feature>
<dbReference type="RefSeq" id="WP_236888867.1">
    <property type="nucleotide sequence ID" value="NZ_AP024488.1"/>
</dbReference>
<dbReference type="InterPro" id="IPR018274">
    <property type="entry name" value="PEP_util_AS"/>
</dbReference>
<dbReference type="Pfam" id="PF05524">
    <property type="entry name" value="PEP-utilisers_N"/>
    <property type="match status" value="1"/>
</dbReference>
<keyword evidence="13 16" id="KW-0418">Kinase</keyword>
<evidence type="ECO:0000256" key="10">
    <source>
        <dbReference type="ARBA" id="ARBA00022679"/>
    </source>
</evidence>
<dbReference type="Pfam" id="PF00391">
    <property type="entry name" value="PEP-utilizers"/>
    <property type="match status" value="1"/>
</dbReference>
<reference evidence="20 21" key="1">
    <citation type="submission" date="2021-02" db="EMBL/GenBank/DDBJ databases">
        <title>Complete genome of Desulfoluna sp. strain ASN36.</title>
        <authorList>
            <person name="Takahashi A."/>
            <person name="Kojima H."/>
            <person name="Fukui M."/>
        </authorList>
    </citation>
    <scope>NUCLEOTIDE SEQUENCE [LARGE SCALE GENOMIC DNA]</scope>
    <source>
        <strain evidence="20 21">ASN36</strain>
    </source>
</reference>
<evidence type="ECO:0000256" key="9">
    <source>
        <dbReference type="ARBA" id="ARBA00022597"/>
    </source>
</evidence>
<dbReference type="InterPro" id="IPR036618">
    <property type="entry name" value="PtsI_HPr-bd_sf"/>
</dbReference>
<dbReference type="EC" id="2.7.3.9" evidence="5 16"/>
<dbReference type="PIRSF" id="PIRSF000732">
    <property type="entry name" value="PTS_enzyme_I"/>
    <property type="match status" value="1"/>
</dbReference>
<dbReference type="InterPro" id="IPR024692">
    <property type="entry name" value="PTS_EI"/>
</dbReference>
<keyword evidence="21" id="KW-1185">Reference proteome</keyword>
<sequence>MVNQGSDTLLKGISGSPGICIGQAYLVDREGVDVVEKYNVLPEGIRDEVNRFKTAVKKSEDELTEVIEELPEELHHHLSILESHLALFKDKMLYGRAIEAIEGERINAEWALKKVASRAKAMFQDIADPYLQGRVDDIVQVSDRIMMNLVGADAVNIGNIDKRVVLVAKDLTPADTARIQLERIKGFVTDRGGKTSHTSIIARTLELPSVMGLGNVTALIKNDDIIIVDGNEGVVIIDPSDETLLEYEEKKARYEARRANIKRRSKIPATTVDGVTMKLMGNIELAEEIVSVMDYGGEGIGLFRTEFQYLSRSHFPTEEELYEQYREVTELIFPEPVVIRTLDINGDKALIYAKENDEENPALGLRAIRFCLQRPDVFMTQLRAILRAAAFGNMRVMFPMISGVEEVLEAKALLKEAAAQLEAEGVPYSENFEIGIMMEVPSAVVMADRLAREVDFFSIGTNDLTQYTLAIDRGNRKVAHLYNSLHPAVLRMIKHVVDVGKANDVRVCICGEMASEPAIMPVLLGLELDELSMTPQSLPAVKEMVRGLSFSESRKFAEKLMEATSLDEVAAIMDDFVYPEENENETVPL</sequence>
<keyword evidence="9 16" id="KW-0762">Sugar transport</keyword>
<evidence type="ECO:0000256" key="11">
    <source>
        <dbReference type="ARBA" id="ARBA00022683"/>
    </source>
</evidence>
<dbReference type="InterPro" id="IPR006318">
    <property type="entry name" value="PTS_EI-like"/>
</dbReference>
<gene>
    <name evidence="20" type="primary">ptsI</name>
    <name evidence="20" type="ORF">DSLASN_30740</name>
</gene>
<dbReference type="InterPro" id="IPR000121">
    <property type="entry name" value="PEP_util_C"/>
</dbReference>
<keyword evidence="11 16" id="KW-0598">Phosphotransferase system</keyword>
<comment type="cofactor">
    <cofactor evidence="2 16">
        <name>Mg(2+)</name>
        <dbReference type="ChEBI" id="CHEBI:18420"/>
    </cofactor>
</comment>
<evidence type="ECO:0000256" key="7">
    <source>
        <dbReference type="ARBA" id="ARBA00022448"/>
    </source>
</evidence>
<dbReference type="InterPro" id="IPR036637">
    <property type="entry name" value="Phosphohistidine_dom_sf"/>
</dbReference>
<evidence type="ECO:0000256" key="8">
    <source>
        <dbReference type="ARBA" id="ARBA00022490"/>
    </source>
</evidence>
<evidence type="ECO:0000256" key="5">
    <source>
        <dbReference type="ARBA" id="ARBA00012232"/>
    </source>
</evidence>
<name>A0ABN6F7B8_9BACT</name>
<dbReference type="Gene3D" id="1.10.274.10">
    <property type="entry name" value="PtsI, HPr-binding domain"/>
    <property type="match status" value="1"/>
</dbReference>
<dbReference type="PANTHER" id="PTHR46244">
    <property type="entry name" value="PHOSPHOENOLPYRUVATE-PROTEIN PHOSPHOTRANSFERASE"/>
    <property type="match status" value="1"/>
</dbReference>
<dbReference type="InterPro" id="IPR008279">
    <property type="entry name" value="PEP-util_enz_mobile_dom"/>
</dbReference>
<evidence type="ECO:0000259" key="18">
    <source>
        <dbReference type="Pfam" id="PF02896"/>
    </source>
</evidence>
<feature type="domain" description="PEP-utilising enzyme mobile" evidence="17">
    <location>
        <begin position="161"/>
        <end position="233"/>
    </location>
</feature>
<dbReference type="InterPro" id="IPR040442">
    <property type="entry name" value="Pyrv_kinase-like_dom_sf"/>
</dbReference>
<evidence type="ECO:0000259" key="17">
    <source>
        <dbReference type="Pfam" id="PF00391"/>
    </source>
</evidence>
<evidence type="ECO:0000259" key="19">
    <source>
        <dbReference type="Pfam" id="PF05524"/>
    </source>
</evidence>
<protein>
    <recommendedName>
        <fullName evidence="6 16">Phosphoenolpyruvate-protein phosphotransferase</fullName>
        <ecNumber evidence="5 16">2.7.3.9</ecNumber>
    </recommendedName>
    <alternativeName>
        <fullName evidence="15 16">Phosphotransferase system, enzyme I</fullName>
    </alternativeName>
</protein>
<keyword evidence="7 16" id="KW-0813">Transport</keyword>
<evidence type="ECO:0000256" key="16">
    <source>
        <dbReference type="PIRNR" id="PIRNR000732"/>
    </source>
</evidence>
<comment type="catalytic activity">
    <reaction evidence="1 16">
        <text>L-histidyl-[protein] + phosphoenolpyruvate = N(pros)-phospho-L-histidyl-[protein] + pyruvate</text>
        <dbReference type="Rhea" id="RHEA:23880"/>
        <dbReference type="Rhea" id="RHEA-COMP:9745"/>
        <dbReference type="Rhea" id="RHEA-COMP:9746"/>
        <dbReference type="ChEBI" id="CHEBI:15361"/>
        <dbReference type="ChEBI" id="CHEBI:29979"/>
        <dbReference type="ChEBI" id="CHEBI:58702"/>
        <dbReference type="ChEBI" id="CHEBI:64837"/>
        <dbReference type="EC" id="2.7.3.9"/>
    </reaction>
</comment>
<accession>A0ABN6F7B8</accession>
<keyword evidence="8 16" id="KW-0963">Cytoplasm</keyword>
<evidence type="ECO:0000256" key="14">
    <source>
        <dbReference type="ARBA" id="ARBA00022842"/>
    </source>
</evidence>
<dbReference type="PROSITE" id="PS00370">
    <property type="entry name" value="PEP_ENZYMES_PHOS_SITE"/>
    <property type="match status" value="1"/>
</dbReference>
<dbReference type="NCBIfam" id="TIGR01417">
    <property type="entry name" value="PTS_I_fam"/>
    <property type="match status" value="1"/>
</dbReference>
<dbReference type="PROSITE" id="PS00742">
    <property type="entry name" value="PEP_ENZYMES_2"/>
    <property type="match status" value="1"/>
</dbReference>
<dbReference type="InterPro" id="IPR023151">
    <property type="entry name" value="PEP_util_CS"/>
</dbReference>
<dbReference type="Pfam" id="PF02896">
    <property type="entry name" value="PEP-utilizers_C"/>
    <property type="match status" value="1"/>
</dbReference>
<dbReference type="Gene3D" id="3.50.30.10">
    <property type="entry name" value="Phosphohistidine domain"/>
    <property type="match status" value="1"/>
</dbReference>
<organism evidence="20 21">
    <name type="scientific">Desulfoluna limicola</name>
    <dbReference type="NCBI Taxonomy" id="2810562"/>
    <lineage>
        <taxon>Bacteria</taxon>
        <taxon>Pseudomonadati</taxon>
        <taxon>Thermodesulfobacteriota</taxon>
        <taxon>Desulfobacteria</taxon>
        <taxon>Desulfobacterales</taxon>
        <taxon>Desulfolunaceae</taxon>
        <taxon>Desulfoluna</taxon>
    </lineage>
</organism>
<dbReference type="SUPFAM" id="SSF51621">
    <property type="entry name" value="Phosphoenolpyruvate/pyruvate domain"/>
    <property type="match status" value="1"/>
</dbReference>
<dbReference type="EMBL" id="AP024488">
    <property type="protein sequence ID" value="BCS97442.1"/>
    <property type="molecule type" value="Genomic_DNA"/>
</dbReference>
<keyword evidence="12 16" id="KW-0479">Metal-binding</keyword>
<evidence type="ECO:0000256" key="13">
    <source>
        <dbReference type="ARBA" id="ARBA00022777"/>
    </source>
</evidence>
<evidence type="ECO:0000256" key="3">
    <source>
        <dbReference type="ARBA" id="ARBA00004496"/>
    </source>
</evidence>
<evidence type="ECO:0000256" key="6">
    <source>
        <dbReference type="ARBA" id="ARBA00016544"/>
    </source>
</evidence>
<evidence type="ECO:0000256" key="4">
    <source>
        <dbReference type="ARBA" id="ARBA00007837"/>
    </source>
</evidence>
<comment type="similarity">
    <text evidence="4 16">Belongs to the PEP-utilizing enzyme family.</text>
</comment>
<feature type="domain" description="PEP-utilising enzyme C-terminal" evidence="18">
    <location>
        <begin position="260"/>
        <end position="547"/>
    </location>
</feature>
<keyword evidence="10 16" id="KW-0808">Transferase</keyword>
<evidence type="ECO:0000256" key="15">
    <source>
        <dbReference type="ARBA" id="ARBA00033235"/>
    </source>
</evidence>
<dbReference type="Gene3D" id="3.20.20.60">
    <property type="entry name" value="Phosphoenolpyruvate-binding domains"/>
    <property type="match status" value="1"/>
</dbReference>
<dbReference type="InterPro" id="IPR015813">
    <property type="entry name" value="Pyrv/PenolPyrv_kinase-like_dom"/>
</dbReference>
<evidence type="ECO:0000256" key="2">
    <source>
        <dbReference type="ARBA" id="ARBA00001946"/>
    </source>
</evidence>
<dbReference type="PRINTS" id="PR01736">
    <property type="entry name" value="PHPHTRNFRASE"/>
</dbReference>
<comment type="function">
    <text evidence="16">General (non sugar-specific) component of the phosphoenolpyruvate-dependent sugar phosphotransferase system (sugar PTS). This major carbohydrate active-transport system catalyzes the phosphorylation of incoming sugar substrates concomitantly with their translocation across the cell membrane. Enzyme I transfers the phosphoryl group from phosphoenolpyruvate (PEP) to the phosphoryl carrier protein (HPr).</text>
</comment>
<dbReference type="PANTHER" id="PTHR46244:SF6">
    <property type="entry name" value="PHOSPHOENOLPYRUVATE-PROTEIN PHOSPHOTRANSFERASE"/>
    <property type="match status" value="1"/>
</dbReference>